<reference evidence="3 4" key="1">
    <citation type="submission" date="2024-05" db="EMBL/GenBank/DDBJ databases">
        <title>A draft genome resource for the thread blight pathogen Marasmius tenuissimus strain MS-2.</title>
        <authorList>
            <person name="Yulfo-Soto G.E."/>
            <person name="Baruah I.K."/>
            <person name="Amoako-Attah I."/>
            <person name="Bukari Y."/>
            <person name="Meinhardt L.W."/>
            <person name="Bailey B.A."/>
            <person name="Cohen S.P."/>
        </authorList>
    </citation>
    <scope>NUCLEOTIDE SEQUENCE [LARGE SCALE GENOMIC DNA]</scope>
    <source>
        <strain evidence="3 4">MS-2</strain>
    </source>
</reference>
<feature type="compositionally biased region" description="Basic and acidic residues" evidence="2">
    <location>
        <begin position="42"/>
        <end position="51"/>
    </location>
</feature>
<evidence type="ECO:0000256" key="2">
    <source>
        <dbReference type="SAM" id="MobiDB-lite"/>
    </source>
</evidence>
<feature type="region of interest" description="Disordered" evidence="2">
    <location>
        <begin position="42"/>
        <end position="64"/>
    </location>
</feature>
<protein>
    <recommendedName>
        <fullName evidence="5">Gag protein</fullName>
    </recommendedName>
</protein>
<evidence type="ECO:0008006" key="5">
    <source>
        <dbReference type="Google" id="ProtNLM"/>
    </source>
</evidence>
<dbReference type="SUPFAM" id="SSF57756">
    <property type="entry name" value="Retrovirus zinc finger-like domains"/>
    <property type="match status" value="1"/>
</dbReference>
<sequence>MPGLMVPSPCYIATPPDDAQKDFFTTLLKDLKKLDAHLDRLEQSSSKDKDNSAAGGSPKIRDIKSFDGKSQNITRFCQESHNAIYLLWKTLPTDRDKSLYFTTNFDGTSPHEWLKAVQLTNPNLLDDFEAFVQAFIDHFGDSDIVGTALQKIGKLQQTAEIKDALTYVKKADRPKTYKEFTNLITEIDDRIHEWKIERKAEARRTKSKSSNGNGNGNGNSHHYSPPPPSTAATSTSLPPGEPMEIDATCVQHPKRLSATERQRHKDEGLCTYCGGKDHQVKNCPNMSEAAKKAYKDRMAKRATAAGKA</sequence>
<keyword evidence="4" id="KW-1185">Reference proteome</keyword>
<accession>A0ABR2ZVE0</accession>
<name>A0ABR2ZVE0_9AGAR</name>
<evidence type="ECO:0000313" key="3">
    <source>
        <dbReference type="EMBL" id="KAL0065032.1"/>
    </source>
</evidence>
<organism evidence="3 4">
    <name type="scientific">Marasmius tenuissimus</name>
    <dbReference type="NCBI Taxonomy" id="585030"/>
    <lineage>
        <taxon>Eukaryota</taxon>
        <taxon>Fungi</taxon>
        <taxon>Dikarya</taxon>
        <taxon>Basidiomycota</taxon>
        <taxon>Agaricomycotina</taxon>
        <taxon>Agaricomycetes</taxon>
        <taxon>Agaricomycetidae</taxon>
        <taxon>Agaricales</taxon>
        <taxon>Marasmiineae</taxon>
        <taxon>Marasmiaceae</taxon>
        <taxon>Marasmius</taxon>
    </lineage>
</organism>
<proteinExistence type="predicted"/>
<comment type="caution">
    <text evidence="3">The sequence shown here is derived from an EMBL/GenBank/DDBJ whole genome shotgun (WGS) entry which is preliminary data.</text>
</comment>
<evidence type="ECO:0000313" key="4">
    <source>
        <dbReference type="Proteomes" id="UP001437256"/>
    </source>
</evidence>
<evidence type="ECO:0000256" key="1">
    <source>
        <dbReference type="ARBA" id="ARBA00022664"/>
    </source>
</evidence>
<dbReference type="EMBL" id="JBBXMP010000053">
    <property type="protein sequence ID" value="KAL0065032.1"/>
    <property type="molecule type" value="Genomic_DNA"/>
</dbReference>
<keyword evidence="1" id="KW-0507">mRNA processing</keyword>
<gene>
    <name evidence="3" type="ORF">AAF712_008025</name>
</gene>
<dbReference type="InterPro" id="IPR036875">
    <property type="entry name" value="Znf_CCHC_sf"/>
</dbReference>
<dbReference type="Proteomes" id="UP001437256">
    <property type="component" value="Unassembled WGS sequence"/>
</dbReference>
<feature type="region of interest" description="Disordered" evidence="2">
    <location>
        <begin position="200"/>
        <end position="245"/>
    </location>
</feature>